<dbReference type="PANTHER" id="PTHR42812">
    <property type="entry name" value="BETA-XYLOSIDASE"/>
    <property type="match status" value="1"/>
</dbReference>
<protein>
    <submittedName>
        <fullName evidence="6">Family 43 glycosylhydrolase</fullName>
    </submittedName>
</protein>
<comment type="caution">
    <text evidence="6">The sequence shown here is derived from an EMBL/GenBank/DDBJ whole genome shotgun (WGS) entry which is preliminary data.</text>
</comment>
<dbReference type="InterPro" id="IPR006710">
    <property type="entry name" value="Glyco_hydro_43"/>
</dbReference>
<keyword evidence="7" id="KW-1185">Reference proteome</keyword>
<evidence type="ECO:0000256" key="2">
    <source>
        <dbReference type="ARBA" id="ARBA00022801"/>
    </source>
</evidence>
<sequence length="565" mass="64295">MWLADLGNGNYRNPILYADYSDPDAIRVGEDYFMVASSFSNSPALPILHSKDLVNWKVVNYCLKHIPEFRYNNPLHGCGVWAPSIRYHEGTYYVCFPMPDEGIYMTTTKDPFGEWSEPVNIRPGAGWIDPCPFWDDDGNAYLVAGVAKSRIGYKSVLHIVRMRPDGMGIFGDEVKIFDGNENDQITIEGPKMYKRNGYYYIFAPAGGVKTGWQTILRSKNPFGPYEYKVVLRQGDSPVNGPHQGAWVDTITGEDWFLHFQDVYAAGRITHLQPMHWENDWPIIGVNKEGNDYGEPVMQYVKPNIGKTAEEFKDTDKYPVCEPDTTDEFDTDKMMLQWQWNSNYDDSWYVTKTDAYGKKTPDGSYIRLNALASTPLRPVSDYRNLLLQKWPAPEFECVTKMCVNGLENGDYAGIVSLGVEYGAVGIVKNFGEYAIRTVRGTQSFDCEAAYSKEDFKDYPIAKDTFADKEKTVYLRYTVKRTGTKDTKEMALAVKNVPVEEVTLEISFDGKAYEKQVSFTAKAGRWVGVKNGMFVNHNNEIKNENQGDGFVTVDYIRYRCIDNGRLD</sequence>
<name>A0ABV1BTK0_9FIRM</name>
<reference evidence="6 7" key="1">
    <citation type="submission" date="2024-03" db="EMBL/GenBank/DDBJ databases">
        <title>Human intestinal bacterial collection.</title>
        <authorList>
            <person name="Pauvert C."/>
            <person name="Hitch T.C.A."/>
            <person name="Clavel T."/>
        </authorList>
    </citation>
    <scope>NUCLEOTIDE SEQUENCE [LARGE SCALE GENOMIC DNA]</scope>
    <source>
        <strain evidence="6 7">CLA-AA-H255</strain>
    </source>
</reference>
<dbReference type="InterPro" id="IPR041542">
    <property type="entry name" value="GH43_C2"/>
</dbReference>
<dbReference type="Gene3D" id="2.60.120.200">
    <property type="match status" value="1"/>
</dbReference>
<evidence type="ECO:0000256" key="4">
    <source>
        <dbReference type="RuleBase" id="RU361187"/>
    </source>
</evidence>
<dbReference type="Proteomes" id="UP001442364">
    <property type="component" value="Unassembled WGS sequence"/>
</dbReference>
<dbReference type="Pfam" id="PF04616">
    <property type="entry name" value="Glyco_hydro_43"/>
    <property type="match status" value="1"/>
</dbReference>
<dbReference type="EMBL" id="JBBMER010000002">
    <property type="protein sequence ID" value="MEQ2379078.1"/>
    <property type="molecule type" value="Genomic_DNA"/>
</dbReference>
<evidence type="ECO:0000256" key="1">
    <source>
        <dbReference type="ARBA" id="ARBA00009865"/>
    </source>
</evidence>
<dbReference type="SUPFAM" id="SSF75005">
    <property type="entry name" value="Arabinanase/levansucrase/invertase"/>
    <property type="match status" value="1"/>
</dbReference>
<evidence type="ECO:0000313" key="6">
    <source>
        <dbReference type="EMBL" id="MEQ2379078.1"/>
    </source>
</evidence>
<dbReference type="Gene3D" id="2.115.10.20">
    <property type="entry name" value="Glycosyl hydrolase domain, family 43"/>
    <property type="match status" value="1"/>
</dbReference>
<dbReference type="InterPro" id="IPR051795">
    <property type="entry name" value="Glycosyl_Hydrlase_43"/>
</dbReference>
<feature type="domain" description="Beta-xylosidase C-terminal Concanavalin A-like" evidence="5">
    <location>
        <begin position="325"/>
        <end position="557"/>
    </location>
</feature>
<dbReference type="SUPFAM" id="SSF49899">
    <property type="entry name" value="Concanavalin A-like lectins/glucanases"/>
    <property type="match status" value="1"/>
</dbReference>
<comment type="similarity">
    <text evidence="1 4">Belongs to the glycosyl hydrolase 43 family.</text>
</comment>
<evidence type="ECO:0000259" key="5">
    <source>
        <dbReference type="Pfam" id="PF17851"/>
    </source>
</evidence>
<evidence type="ECO:0000313" key="7">
    <source>
        <dbReference type="Proteomes" id="UP001442364"/>
    </source>
</evidence>
<keyword evidence="3 4" id="KW-0326">Glycosidase</keyword>
<gene>
    <name evidence="6" type="ORF">WMO14_04150</name>
</gene>
<proteinExistence type="inferred from homology"/>
<keyword evidence="2 4" id="KW-0378">Hydrolase</keyword>
<dbReference type="RefSeq" id="WP_055306184.1">
    <property type="nucleotide sequence ID" value="NZ_DAWDIQ010000002.1"/>
</dbReference>
<evidence type="ECO:0000256" key="3">
    <source>
        <dbReference type="ARBA" id="ARBA00023295"/>
    </source>
</evidence>
<dbReference type="InterPro" id="IPR023296">
    <property type="entry name" value="Glyco_hydro_beta-prop_sf"/>
</dbReference>
<dbReference type="Pfam" id="PF17851">
    <property type="entry name" value="GH43_C2"/>
    <property type="match status" value="1"/>
</dbReference>
<dbReference type="CDD" id="cd09001">
    <property type="entry name" value="GH43_FsAxh1-like"/>
    <property type="match status" value="1"/>
</dbReference>
<organism evidence="6 7">
    <name type="scientific">[Lactobacillus] rogosae</name>
    <dbReference type="NCBI Taxonomy" id="706562"/>
    <lineage>
        <taxon>Bacteria</taxon>
        <taxon>Bacillati</taxon>
        <taxon>Bacillota</taxon>
        <taxon>Clostridia</taxon>
        <taxon>Lachnospirales</taxon>
        <taxon>Lachnospiraceae</taxon>
        <taxon>Lachnospira</taxon>
    </lineage>
</organism>
<dbReference type="PANTHER" id="PTHR42812:SF12">
    <property type="entry name" value="BETA-XYLOSIDASE-RELATED"/>
    <property type="match status" value="1"/>
</dbReference>
<accession>A0ABV1BTK0</accession>
<dbReference type="InterPro" id="IPR013320">
    <property type="entry name" value="ConA-like_dom_sf"/>
</dbReference>